<proteinExistence type="predicted"/>
<reference evidence="1 2" key="2">
    <citation type="submission" date="2016-08" db="EMBL/GenBank/DDBJ databases">
        <title>Pervasive Adenine N6-methylation of Active Genes in Fungi.</title>
        <authorList>
            <consortium name="DOE Joint Genome Institute"/>
            <person name="Mondo S.J."/>
            <person name="Dannebaum R.O."/>
            <person name="Kuo R.C."/>
            <person name="Labutti K."/>
            <person name="Haridas S."/>
            <person name="Kuo A."/>
            <person name="Salamov A."/>
            <person name="Ahrendt S.R."/>
            <person name="Lipzen A."/>
            <person name="Sullivan W."/>
            <person name="Andreopoulos W.B."/>
            <person name="Clum A."/>
            <person name="Lindquist E."/>
            <person name="Daum C."/>
            <person name="Ramamoorthy G.K."/>
            <person name="Gryganskyi A."/>
            <person name="Culley D."/>
            <person name="Magnuson J.K."/>
            <person name="James T.Y."/>
            <person name="O'Malley M.A."/>
            <person name="Stajich J.E."/>
            <person name="Spatafora J.W."/>
            <person name="Visel A."/>
            <person name="Grigoriev I.V."/>
        </authorList>
    </citation>
    <scope>NUCLEOTIDE SEQUENCE [LARGE SCALE GENOMIC DNA]</scope>
    <source>
        <strain evidence="1 2">S4</strain>
    </source>
</reference>
<comment type="caution">
    <text evidence="1">The sequence shown here is derived from an EMBL/GenBank/DDBJ whole genome shotgun (WGS) entry which is preliminary data.</text>
</comment>
<name>A0A1Y1X432_9FUNG</name>
<keyword evidence="2" id="KW-1185">Reference proteome</keyword>
<dbReference type="Proteomes" id="UP000193944">
    <property type="component" value="Unassembled WGS sequence"/>
</dbReference>
<evidence type="ECO:0000313" key="2">
    <source>
        <dbReference type="Proteomes" id="UP000193944"/>
    </source>
</evidence>
<dbReference type="EMBL" id="MCFG01000141">
    <property type="protein sequence ID" value="ORX80577.1"/>
    <property type="molecule type" value="Genomic_DNA"/>
</dbReference>
<dbReference type="AlphaFoldDB" id="A0A1Y1X432"/>
<reference evidence="1 2" key="1">
    <citation type="submission" date="2016-08" db="EMBL/GenBank/DDBJ databases">
        <title>A Parts List for Fungal Cellulosomes Revealed by Comparative Genomics.</title>
        <authorList>
            <consortium name="DOE Joint Genome Institute"/>
            <person name="Haitjema C.H."/>
            <person name="Gilmore S.P."/>
            <person name="Henske J.K."/>
            <person name="Solomon K.V."/>
            <person name="De Groot R."/>
            <person name="Kuo A."/>
            <person name="Mondo S.J."/>
            <person name="Salamov A.A."/>
            <person name="Labutti K."/>
            <person name="Zhao Z."/>
            <person name="Chiniquy J."/>
            <person name="Barry K."/>
            <person name="Brewer H.M."/>
            <person name="Purvine S.O."/>
            <person name="Wright A.T."/>
            <person name="Boxma B."/>
            <person name="Van Alen T."/>
            <person name="Hackstein J.H."/>
            <person name="Baker S.E."/>
            <person name="Grigoriev I.V."/>
            <person name="O'Malley M.A."/>
        </authorList>
    </citation>
    <scope>NUCLEOTIDE SEQUENCE [LARGE SCALE GENOMIC DNA]</scope>
    <source>
        <strain evidence="1 2">S4</strain>
    </source>
</reference>
<evidence type="ECO:0000313" key="1">
    <source>
        <dbReference type="EMBL" id="ORX80577.1"/>
    </source>
</evidence>
<protein>
    <submittedName>
        <fullName evidence="1">Uncharacterized protein</fullName>
    </submittedName>
</protein>
<sequence>MVRNFYNSNENSNVFVRGFRCYGTDINNTSIIFINLNASVPLYRSVALPELKFHQVIDEIYFYKNLKMSKYFNRIKQQATEFVTRYGSQTSFPIEVQQDQNKVNSFVKQKK</sequence>
<gene>
    <name evidence="1" type="ORF">BCR32DRAFT_280407</name>
</gene>
<organism evidence="1 2">
    <name type="scientific">Anaeromyces robustus</name>
    <dbReference type="NCBI Taxonomy" id="1754192"/>
    <lineage>
        <taxon>Eukaryota</taxon>
        <taxon>Fungi</taxon>
        <taxon>Fungi incertae sedis</taxon>
        <taxon>Chytridiomycota</taxon>
        <taxon>Chytridiomycota incertae sedis</taxon>
        <taxon>Neocallimastigomycetes</taxon>
        <taxon>Neocallimastigales</taxon>
        <taxon>Neocallimastigaceae</taxon>
        <taxon>Anaeromyces</taxon>
    </lineage>
</organism>
<accession>A0A1Y1X432</accession>